<dbReference type="GO" id="GO:0003712">
    <property type="term" value="F:transcription coregulator activity"/>
    <property type="evidence" value="ECO:0007669"/>
    <property type="project" value="InterPro"/>
</dbReference>
<name>A0A8H3MAJ1_9GLOM</name>
<feature type="region of interest" description="Disordered" evidence="1">
    <location>
        <begin position="369"/>
        <end position="388"/>
    </location>
</feature>
<protein>
    <submittedName>
        <fullName evidence="3">NGFI-A-binding protein 1-like</fullName>
    </submittedName>
</protein>
<dbReference type="GO" id="GO:0005634">
    <property type="term" value="C:nucleus"/>
    <property type="evidence" value="ECO:0007669"/>
    <property type="project" value="InterPro"/>
</dbReference>
<evidence type="ECO:0000313" key="3">
    <source>
        <dbReference type="EMBL" id="GET01808.1"/>
    </source>
</evidence>
<dbReference type="Pfam" id="PF04904">
    <property type="entry name" value="SAM_NCD1"/>
    <property type="match status" value="1"/>
</dbReference>
<dbReference type="InterPro" id="IPR038398">
    <property type="entry name" value="NCD2_sf"/>
</dbReference>
<proteinExistence type="predicted"/>
<dbReference type="Gene3D" id="1.20.120.2010">
    <property type="entry name" value="NAB conserved domain 2"/>
    <property type="match status" value="1"/>
</dbReference>
<dbReference type="EMBL" id="BLAL01000302">
    <property type="protein sequence ID" value="GET01808.1"/>
    <property type="molecule type" value="Genomic_DNA"/>
</dbReference>
<evidence type="ECO:0000256" key="1">
    <source>
        <dbReference type="SAM" id="MobiDB-lite"/>
    </source>
</evidence>
<feature type="domain" description="Nab N-terminal" evidence="2">
    <location>
        <begin position="105"/>
        <end position="168"/>
    </location>
</feature>
<evidence type="ECO:0000313" key="4">
    <source>
        <dbReference type="Proteomes" id="UP000615446"/>
    </source>
</evidence>
<dbReference type="InterPro" id="IPR013761">
    <property type="entry name" value="SAM/pointed_sf"/>
</dbReference>
<feature type="compositionally biased region" description="Basic and acidic residues" evidence="1">
    <location>
        <begin position="475"/>
        <end position="486"/>
    </location>
</feature>
<dbReference type="Proteomes" id="UP000615446">
    <property type="component" value="Unassembled WGS sequence"/>
</dbReference>
<dbReference type="AlphaFoldDB" id="A0A8H3MAJ1"/>
<accession>A0A8H3MAJ1</accession>
<dbReference type="InterPro" id="IPR006988">
    <property type="entry name" value="Nab_N"/>
</dbReference>
<dbReference type="GO" id="GO:0006355">
    <property type="term" value="P:regulation of DNA-templated transcription"/>
    <property type="evidence" value="ECO:0007669"/>
    <property type="project" value="InterPro"/>
</dbReference>
<feature type="region of interest" description="Disordered" evidence="1">
    <location>
        <begin position="470"/>
        <end position="515"/>
    </location>
</feature>
<sequence length="515" mass="57710">MTHEVNDQPILPIFTTETVVSLHKSIGYNDTQKTVRAVGLTQNSIKTKVLFCRFTLRSLFCSMEPTPSSTQEDTLAGDLNYSSSSNHYVSSFSTPPRHSVRCPTLTSFLNQLNLSQYHGLFVDAGVGENDIEQLLGFDEAELKEVMSAISMKPFHSAAFKKGIRELRQSFSSNTPMISSCHSYPSLSYSTPISPVELQQGSLSPPRKLINIAPAKDKTPMYMERIDKPISSTTNITSTKLSPTKSIHNQLSSESSYLHQQIQDDVYMDHEPTHQDIHPVKSESTNMISTESQSSMTVNTSSASKDVIIHHATIYGKNSPRQLTSYEQAINSAAIELALQDPALVANKGALFEKAKAKLLLGGYSYKRGASRSKLNPNAPKPGSRASRATLRAKRNAHAAQNSENRNARIAELERKLKVKETQYELAIELVRDKSSQNDSEALEKAQISLEELEKEKIEINKELTTLKSKERKHRWYEQKKKERMDSGFDEVEESLNNNGQREQEHEDSIIDDVEE</sequence>
<dbReference type="OrthoDB" id="10028556at2759"/>
<reference evidence="3" key="1">
    <citation type="submission" date="2019-10" db="EMBL/GenBank/DDBJ databases">
        <title>Conservation and host-specific expression of non-tandemly repeated heterogenous ribosome RNA gene in arbuscular mycorrhizal fungi.</title>
        <authorList>
            <person name="Maeda T."/>
            <person name="Kobayashi Y."/>
            <person name="Nakagawa T."/>
            <person name="Ezawa T."/>
            <person name="Yamaguchi K."/>
            <person name="Bino T."/>
            <person name="Nishimoto Y."/>
            <person name="Shigenobu S."/>
            <person name="Kawaguchi M."/>
        </authorList>
    </citation>
    <scope>NUCLEOTIDE SEQUENCE</scope>
    <source>
        <strain evidence="3">HR1</strain>
    </source>
</reference>
<evidence type="ECO:0000259" key="2">
    <source>
        <dbReference type="Pfam" id="PF04904"/>
    </source>
</evidence>
<gene>
    <name evidence="3" type="ORF">RCL2_002820200</name>
</gene>
<dbReference type="Gene3D" id="1.10.150.50">
    <property type="entry name" value="Transcription Factor, Ets-1"/>
    <property type="match status" value="1"/>
</dbReference>
<comment type="caution">
    <text evidence="3">The sequence shown here is derived from an EMBL/GenBank/DDBJ whole genome shotgun (WGS) entry which is preliminary data.</text>
</comment>
<organism evidence="3 4">
    <name type="scientific">Rhizophagus clarus</name>
    <dbReference type="NCBI Taxonomy" id="94130"/>
    <lineage>
        <taxon>Eukaryota</taxon>
        <taxon>Fungi</taxon>
        <taxon>Fungi incertae sedis</taxon>
        <taxon>Mucoromycota</taxon>
        <taxon>Glomeromycotina</taxon>
        <taxon>Glomeromycetes</taxon>
        <taxon>Glomerales</taxon>
        <taxon>Glomeraceae</taxon>
        <taxon>Rhizophagus</taxon>
    </lineage>
</organism>